<dbReference type="STRING" id="1610493.RPIT_00545"/>
<dbReference type="EC" id="5.1.3.14" evidence="3"/>
<reference evidence="6 7" key="1">
    <citation type="journal article" date="2016" name="Int. J. Syst. Evol. Microbiol.">
        <title>Tessaracoccus flavus sp. nov., isolated from the drainage system of a lindane-producing factory.</title>
        <authorList>
            <person name="Kumari R."/>
            <person name="Singh P."/>
            <person name="Schumann P."/>
            <person name="Lal R."/>
        </authorList>
    </citation>
    <scope>NUCLEOTIDE SEQUENCE [LARGE SCALE GENOMIC DNA]</scope>
    <source>
        <strain evidence="6 7">RP1T</strain>
    </source>
</reference>
<dbReference type="InterPro" id="IPR003331">
    <property type="entry name" value="UDP_GlcNAc_Epimerase_2_dom"/>
</dbReference>
<dbReference type="Pfam" id="PF02350">
    <property type="entry name" value="Epimerase_2"/>
    <property type="match status" value="1"/>
</dbReference>
<dbReference type="CDD" id="cd03786">
    <property type="entry name" value="GTB_UDP-GlcNAc_2-Epimerase"/>
    <property type="match status" value="1"/>
</dbReference>
<keyword evidence="1 4" id="KW-0413">Isomerase</keyword>
<name>A0A1Q2CBL0_9ACTN</name>
<proteinExistence type="inferred from homology"/>
<keyword evidence="7" id="KW-1185">Reference proteome</keyword>
<gene>
    <name evidence="6" type="ORF">RPIT_00545</name>
</gene>
<evidence type="ECO:0000259" key="5">
    <source>
        <dbReference type="Pfam" id="PF02350"/>
    </source>
</evidence>
<comment type="similarity">
    <text evidence="2 4">Belongs to the UDP-N-acetylglucosamine 2-epimerase family.</text>
</comment>
<organism evidence="6 7">
    <name type="scientific">Tessaracoccus flavus</name>
    <dbReference type="NCBI Taxonomy" id="1610493"/>
    <lineage>
        <taxon>Bacteria</taxon>
        <taxon>Bacillati</taxon>
        <taxon>Actinomycetota</taxon>
        <taxon>Actinomycetes</taxon>
        <taxon>Propionibacteriales</taxon>
        <taxon>Propionibacteriaceae</taxon>
        <taxon>Tessaracoccus</taxon>
    </lineage>
</organism>
<accession>A0A1Q2CBL0</accession>
<evidence type="ECO:0000256" key="4">
    <source>
        <dbReference type="RuleBase" id="RU003513"/>
    </source>
</evidence>
<dbReference type="PANTHER" id="PTHR43174:SF2">
    <property type="entry name" value="UDP-N-ACETYLGLUCOSAMINE 2-EPIMERASE"/>
    <property type="match status" value="1"/>
</dbReference>
<evidence type="ECO:0000313" key="6">
    <source>
        <dbReference type="EMBL" id="AQP43491.1"/>
    </source>
</evidence>
<protein>
    <recommendedName>
        <fullName evidence="3">UDP-N-acetylglucosamine 2-epimerase (non-hydrolyzing)</fullName>
        <ecNumber evidence="3">5.1.3.14</ecNumber>
    </recommendedName>
</protein>
<sequence>MVIYGTRPEAVKMAPLIRALEASEVLTPIVVSTGQHREMLDQVNKWFGITPDLDLGVFKAGQSLTELASRILDKLPEVLRDAQPDAVVVQGDTTTVAVGAIACFYHEIPVVHLEAGLRSGNLFSPFPEEANRRLAGQVTSLHLAPTTTSRDNLLREGIDPATIAVVGNTVIDALNWSAGESVEFEDERLAEASSAGRRMVLLTTHRRENWGEPMGDIGAAIAELARRYPETLFVFPAHKNPVVRDVLYPLLEGLENVVIVEPLDYPEFVHAQKWATLILTDSGGVQEEAPSFGKPVLVLRENTERPEAVVAGTVKLIGTDRQRIVDEAVRLLDDRAAYDAMSHAVNPYGDGNAAERSAAAIAQLLEVGERLPDFAG</sequence>
<dbReference type="NCBIfam" id="TIGR00236">
    <property type="entry name" value="wecB"/>
    <property type="match status" value="1"/>
</dbReference>
<dbReference type="OrthoDB" id="9803238at2"/>
<dbReference type="PANTHER" id="PTHR43174">
    <property type="entry name" value="UDP-N-ACETYLGLUCOSAMINE 2-EPIMERASE"/>
    <property type="match status" value="1"/>
</dbReference>
<dbReference type="SUPFAM" id="SSF53756">
    <property type="entry name" value="UDP-Glycosyltransferase/glycogen phosphorylase"/>
    <property type="match status" value="1"/>
</dbReference>
<evidence type="ECO:0000256" key="2">
    <source>
        <dbReference type="ARBA" id="ARBA00038209"/>
    </source>
</evidence>
<dbReference type="EMBL" id="CP019605">
    <property type="protein sequence ID" value="AQP43491.1"/>
    <property type="molecule type" value="Genomic_DNA"/>
</dbReference>
<dbReference type="Proteomes" id="UP000188324">
    <property type="component" value="Chromosome"/>
</dbReference>
<dbReference type="GO" id="GO:0008761">
    <property type="term" value="F:UDP-N-acetylglucosamine 2-epimerase activity"/>
    <property type="evidence" value="ECO:0007669"/>
    <property type="project" value="UniProtKB-EC"/>
</dbReference>
<evidence type="ECO:0000256" key="3">
    <source>
        <dbReference type="ARBA" id="ARBA00038858"/>
    </source>
</evidence>
<dbReference type="Gene3D" id="3.40.50.2000">
    <property type="entry name" value="Glycogen Phosphorylase B"/>
    <property type="match status" value="2"/>
</dbReference>
<evidence type="ECO:0000313" key="7">
    <source>
        <dbReference type="Proteomes" id="UP000188324"/>
    </source>
</evidence>
<dbReference type="AlphaFoldDB" id="A0A1Q2CBL0"/>
<evidence type="ECO:0000256" key="1">
    <source>
        <dbReference type="ARBA" id="ARBA00023235"/>
    </source>
</evidence>
<dbReference type="InterPro" id="IPR029767">
    <property type="entry name" value="WecB-like"/>
</dbReference>
<feature type="domain" description="UDP-N-acetylglucosamine 2-epimerase" evidence="5">
    <location>
        <begin position="19"/>
        <end position="361"/>
    </location>
</feature>
<dbReference type="KEGG" id="tfl:RPIT_00545"/>